<sequence length="643" mass="70646">MAGAMVLMGLASYRYNKILFAVELTAAGISVLAVLVSDVLYRRNIITTVGSAKKVLSAEEVRAFQSFALPVAVVGPAGDIVWANEAFAGALCSGREFLGDNVLKYIYPKTFRQVMGEHGTSVSHNGREFTVYGARAQAGYILYFVDDTYFKAVDKEYREKRPVVCLAVFDNREEMARDSLGGDESRVVAEVDARLRNWTMQEMGGFLRRLDNNRYLLVTDEAHLEQAKQKRFHILDDVREVKSVRNNMSATVSIGVGRGAKDVAESERWARQALDMALGRGGDQVAVKQEGDSYEFFGGLSKGVEKRDKVRTRVIAATLTDHVQASDQVFIMGHKNSDLDSVGSAVGMWAAIRKGLEKQAHIVINRNQTLAGPLVEMTEAAYPGEEIFIPPLEAIQSATERSLLIVVDTHSVNFVESRDLLDRIPRVVVIDHHRMMVTHIKNALIFYHEPYASSASEMVTELAQYIKASSIGGADAQALLAGIMLDTKNFVLKTGVRTFEASAYLRRRGADTVAVKKLFSDSLDTYKQKAQLVSGAEIYKGCAIATSNWEFEDLRIAAAQAADELLSIMGVKASFVLYRSGGDVNISARSLGDVNVQVILEEFGGGGHFAMAGAQLKNTTIGDARRALIRELDDKLEQTTVQN</sequence>
<dbReference type="Pfam" id="PF24898">
    <property type="entry name" value="GGDEF_GdpP"/>
    <property type="match status" value="1"/>
</dbReference>
<comment type="subcellular location">
    <subcellularLocation>
        <location evidence="1">Cell membrane</location>
    </subcellularLocation>
</comment>
<reference evidence="4" key="2">
    <citation type="submission" date="2021-04" db="EMBL/GenBank/DDBJ databases">
        <authorList>
            <person name="Gilroy R."/>
        </authorList>
    </citation>
    <scope>NUCLEOTIDE SEQUENCE</scope>
    <source>
        <strain evidence="4">CHK185-1770</strain>
    </source>
</reference>
<comment type="catalytic activity">
    <reaction evidence="1">
        <text>3',3'-c-di-AMP + H2O = 5'-O-phosphonoadenylyl-(3'-&gt;5')-adenosine + H(+)</text>
        <dbReference type="Rhea" id="RHEA:54420"/>
        <dbReference type="ChEBI" id="CHEBI:15377"/>
        <dbReference type="ChEBI" id="CHEBI:15378"/>
        <dbReference type="ChEBI" id="CHEBI:71500"/>
        <dbReference type="ChEBI" id="CHEBI:138171"/>
    </reaction>
</comment>
<dbReference type="InterPro" id="IPR038763">
    <property type="entry name" value="DHH_sf"/>
</dbReference>
<dbReference type="GO" id="GO:0016787">
    <property type="term" value="F:hydrolase activity"/>
    <property type="evidence" value="ECO:0007669"/>
    <property type="project" value="UniProtKB-UniRule"/>
</dbReference>
<dbReference type="Pfam" id="PF02272">
    <property type="entry name" value="DHHA1"/>
    <property type="match status" value="1"/>
</dbReference>
<evidence type="ECO:0000313" key="5">
    <source>
        <dbReference type="Proteomes" id="UP000826793"/>
    </source>
</evidence>
<dbReference type="PIRSF" id="PIRSF026583">
    <property type="entry name" value="YybT"/>
    <property type="match status" value="1"/>
</dbReference>
<dbReference type="InterPro" id="IPR003156">
    <property type="entry name" value="DHHA1_dom"/>
</dbReference>
<dbReference type="AlphaFoldDB" id="A0A9D2MXE5"/>
<dbReference type="InterPro" id="IPR051319">
    <property type="entry name" value="Oligoribo/pAp-PDE_c-di-AMP_PDE"/>
</dbReference>
<keyword evidence="2" id="KW-0479">Metal-binding</keyword>
<dbReference type="PANTHER" id="PTHR47618:SF2">
    <property type="entry name" value="CYCLIC-DI-AMP PHOSPHODIESTERASE GDPP"/>
    <property type="match status" value="1"/>
</dbReference>
<comment type="function">
    <text evidence="1">Has phosphodiesterase (PDE) activity against cyclic-di-AMP (c-di-AMP).</text>
</comment>
<name>A0A9D2MXE5_9FIRM</name>
<dbReference type="EC" id="3.1.4.-" evidence="1"/>
<feature type="binding site" evidence="2">
    <location>
        <position position="340"/>
    </location>
    <ligand>
        <name>Mn(2+)</name>
        <dbReference type="ChEBI" id="CHEBI:29035"/>
        <label>2</label>
    </ligand>
</feature>
<keyword evidence="1" id="KW-0378">Hydrolase</keyword>
<dbReference type="InterPro" id="IPR000160">
    <property type="entry name" value="GGDEF_dom"/>
</dbReference>
<keyword evidence="1" id="KW-1003">Cell membrane</keyword>
<proteinExistence type="inferred from homology"/>
<dbReference type="GO" id="GO:0046872">
    <property type="term" value="F:metal ion binding"/>
    <property type="evidence" value="ECO:0007669"/>
    <property type="project" value="UniProtKB-KW"/>
</dbReference>
<evidence type="ECO:0000256" key="2">
    <source>
        <dbReference type="PIRSR" id="PIRSR026583-50"/>
    </source>
</evidence>
<keyword evidence="2" id="KW-0464">Manganese</keyword>
<reference evidence="4" key="1">
    <citation type="journal article" date="2021" name="PeerJ">
        <title>Extensive microbial diversity within the chicken gut microbiome revealed by metagenomics and culture.</title>
        <authorList>
            <person name="Gilroy R."/>
            <person name="Ravi A."/>
            <person name="Getino M."/>
            <person name="Pursley I."/>
            <person name="Horton D.L."/>
            <person name="Alikhan N.F."/>
            <person name="Baker D."/>
            <person name="Gharbi K."/>
            <person name="Hall N."/>
            <person name="Watson M."/>
            <person name="Adriaenssens E.M."/>
            <person name="Foster-Nyarko E."/>
            <person name="Jarju S."/>
            <person name="Secka A."/>
            <person name="Antonio M."/>
            <person name="Oren A."/>
            <person name="Chaudhuri R.R."/>
            <person name="La Ragione R."/>
            <person name="Hildebrand F."/>
            <person name="Pallen M.J."/>
        </authorList>
    </citation>
    <scope>NUCLEOTIDE SEQUENCE</scope>
    <source>
        <strain evidence="4">CHK185-1770</strain>
    </source>
</reference>
<gene>
    <name evidence="4" type="ORF">H9710_05620</name>
</gene>
<feature type="binding site" evidence="2">
    <location>
        <position position="408"/>
    </location>
    <ligand>
        <name>Mn(2+)</name>
        <dbReference type="ChEBI" id="CHEBI:29035"/>
        <label>2</label>
    </ligand>
</feature>
<dbReference type="Pfam" id="PF01368">
    <property type="entry name" value="DHH"/>
    <property type="match status" value="1"/>
</dbReference>
<feature type="binding site" evidence="2">
    <location>
        <position position="338"/>
    </location>
    <ligand>
        <name>Mn(2+)</name>
        <dbReference type="ChEBI" id="CHEBI:29035"/>
        <label>1</label>
    </ligand>
</feature>
<accession>A0A9D2MXE5</accession>
<evidence type="ECO:0000259" key="3">
    <source>
        <dbReference type="SMART" id="SM00267"/>
    </source>
</evidence>
<dbReference type="SUPFAM" id="SSF64182">
    <property type="entry name" value="DHH phosphoesterases"/>
    <property type="match status" value="1"/>
</dbReference>
<dbReference type="FunFam" id="3.90.1640.10:FF:000002">
    <property type="entry name" value="Cyclic-di-AMP phosphodiesterase"/>
    <property type="match status" value="1"/>
</dbReference>
<comment type="caution">
    <text evidence="4">The sequence shown here is derived from an EMBL/GenBank/DDBJ whole genome shotgun (WGS) entry which is preliminary data.</text>
</comment>
<dbReference type="GO" id="GO:0005886">
    <property type="term" value="C:plasma membrane"/>
    <property type="evidence" value="ECO:0007669"/>
    <property type="project" value="UniProtKB-SubCell"/>
</dbReference>
<feature type="domain" description="GGDEF" evidence="3">
    <location>
        <begin position="134"/>
        <end position="288"/>
    </location>
</feature>
<comment type="cofactor">
    <cofactor evidence="2">
        <name>Mn(2+)</name>
        <dbReference type="ChEBI" id="CHEBI:29035"/>
    </cofactor>
    <text evidence="2">For phosphodiesterase activity, probably binds 2 Mn(2+) per subunit.</text>
</comment>
<feature type="binding site" evidence="2">
    <location>
        <position position="334"/>
    </location>
    <ligand>
        <name>Mn(2+)</name>
        <dbReference type="ChEBI" id="CHEBI:29035"/>
        <label>1</label>
    </ligand>
</feature>
<dbReference type="PANTHER" id="PTHR47618">
    <property type="entry name" value="BIFUNCTIONAL OLIGORIBONUCLEASE AND PAP PHOSPHATASE NRNA"/>
    <property type="match status" value="1"/>
</dbReference>
<evidence type="ECO:0000256" key="1">
    <source>
        <dbReference type="PIRNR" id="PIRNR026583"/>
    </source>
</evidence>
<evidence type="ECO:0000313" key="4">
    <source>
        <dbReference type="EMBL" id="HJB98045.1"/>
    </source>
</evidence>
<dbReference type="SMART" id="SM00267">
    <property type="entry name" value="GGDEF"/>
    <property type="match status" value="1"/>
</dbReference>
<comment type="similarity">
    <text evidence="1">Belongs to the GdpP/PdeA phosphodiesterase family.</text>
</comment>
<feature type="binding site" evidence="2">
    <location>
        <position position="408"/>
    </location>
    <ligand>
        <name>Mn(2+)</name>
        <dbReference type="ChEBI" id="CHEBI:29035"/>
        <label>1</label>
    </ligand>
</feature>
<dbReference type="GO" id="GO:0003676">
    <property type="term" value="F:nucleic acid binding"/>
    <property type="evidence" value="ECO:0007669"/>
    <property type="project" value="UniProtKB-UniRule"/>
</dbReference>
<feature type="binding site" evidence="2">
    <location>
        <position position="486"/>
    </location>
    <ligand>
        <name>Mn(2+)</name>
        <dbReference type="ChEBI" id="CHEBI:29035"/>
        <label>2</label>
    </ligand>
</feature>
<dbReference type="Proteomes" id="UP000826793">
    <property type="component" value="Unassembled WGS sequence"/>
</dbReference>
<dbReference type="EMBL" id="DWXG01000043">
    <property type="protein sequence ID" value="HJB98045.1"/>
    <property type="molecule type" value="Genomic_DNA"/>
</dbReference>
<dbReference type="Gene3D" id="3.90.1640.10">
    <property type="entry name" value="inorganic pyrophosphatase (n-terminal core)"/>
    <property type="match status" value="1"/>
</dbReference>
<keyword evidence="1" id="KW-0472">Membrane</keyword>
<protein>
    <recommendedName>
        <fullName evidence="1">Cyclic-di-AMP phosphodiesterase</fullName>
        <ecNumber evidence="1">3.1.4.-</ecNumber>
    </recommendedName>
</protein>
<organism evidence="4 5">
    <name type="scientific">Candidatus Acutalibacter pullicola</name>
    <dbReference type="NCBI Taxonomy" id="2838417"/>
    <lineage>
        <taxon>Bacteria</taxon>
        <taxon>Bacillati</taxon>
        <taxon>Bacillota</taxon>
        <taxon>Clostridia</taxon>
        <taxon>Eubacteriales</taxon>
        <taxon>Acutalibacteraceae</taxon>
        <taxon>Acutalibacter</taxon>
    </lineage>
</organism>
<dbReference type="Gene3D" id="3.10.310.30">
    <property type="match status" value="1"/>
</dbReference>
<dbReference type="InterPro" id="IPR001667">
    <property type="entry name" value="DDH_dom"/>
</dbReference>
<dbReference type="InterPro" id="IPR014528">
    <property type="entry name" value="GdpP/PdeA"/>
</dbReference>
<feature type="binding site" evidence="2">
    <location>
        <position position="432"/>
    </location>
    <ligand>
        <name>Mn(2+)</name>
        <dbReference type="ChEBI" id="CHEBI:29035"/>
        <label>2</label>
    </ligand>
</feature>